<sequence>MILPTTTSLPPRLNLPVETKGSGVFITPSPYPSPSAPEEDTLDSSITSLPTTTGPVSTGDSASAILNFAPPPSTSRPSITASSTNSQETTKTIAIAASIRGAVAIALVLVTVWYFTKRQYKRRQWEADVGSKIYLTPDLGKGSDKASSMGVMENNRGAVAELGVVGSELTELRPYERARMETFVELEGRVENEVWGRGDNATPSNYHDRHKY</sequence>
<accession>A0A4S2MWD6</accession>
<feature type="compositionally biased region" description="Polar residues" evidence="1">
    <location>
        <begin position="75"/>
        <end position="87"/>
    </location>
</feature>
<evidence type="ECO:0000256" key="1">
    <source>
        <dbReference type="SAM" id="MobiDB-lite"/>
    </source>
</evidence>
<evidence type="ECO:0000313" key="4">
    <source>
        <dbReference type="Proteomes" id="UP000298138"/>
    </source>
</evidence>
<name>A0A4S2MWD6_9PEZI</name>
<keyword evidence="2" id="KW-0472">Membrane</keyword>
<feature type="region of interest" description="Disordered" evidence="1">
    <location>
        <begin position="29"/>
        <end position="62"/>
    </location>
</feature>
<evidence type="ECO:0000313" key="3">
    <source>
        <dbReference type="EMBL" id="TGZ80873.1"/>
    </source>
</evidence>
<feature type="transmembrane region" description="Helical" evidence="2">
    <location>
        <begin position="93"/>
        <end position="115"/>
    </location>
</feature>
<reference evidence="3 4" key="1">
    <citation type="submission" date="2019-04" db="EMBL/GenBank/DDBJ databases">
        <title>Comparative genomics and transcriptomics to analyze fruiting body development in filamentous ascomycetes.</title>
        <authorList>
            <consortium name="DOE Joint Genome Institute"/>
            <person name="Lutkenhaus R."/>
            <person name="Traeger S."/>
            <person name="Breuer J."/>
            <person name="Kuo A."/>
            <person name="Lipzen A."/>
            <person name="Pangilinan J."/>
            <person name="Dilworth D."/>
            <person name="Sandor L."/>
            <person name="Poggeler S."/>
            <person name="Barry K."/>
            <person name="Grigoriev I.V."/>
            <person name="Nowrousian M."/>
        </authorList>
    </citation>
    <scope>NUCLEOTIDE SEQUENCE [LARGE SCALE GENOMIC DNA]</scope>
    <source>
        <strain evidence="3 4">CBS 389.68</strain>
    </source>
</reference>
<dbReference type="Proteomes" id="UP000298138">
    <property type="component" value="Unassembled WGS sequence"/>
</dbReference>
<dbReference type="InParanoid" id="A0A4S2MWD6"/>
<proteinExistence type="predicted"/>
<keyword evidence="2" id="KW-1133">Transmembrane helix</keyword>
<keyword evidence="2" id="KW-0812">Transmembrane</keyword>
<feature type="compositionally biased region" description="Polar residues" evidence="1">
    <location>
        <begin position="43"/>
        <end position="61"/>
    </location>
</feature>
<evidence type="ECO:0000256" key="2">
    <source>
        <dbReference type="SAM" id="Phobius"/>
    </source>
</evidence>
<protein>
    <submittedName>
        <fullName evidence="3">Uncharacterized protein</fullName>
    </submittedName>
</protein>
<feature type="region of interest" description="Disordered" evidence="1">
    <location>
        <begin position="68"/>
        <end position="87"/>
    </location>
</feature>
<dbReference type="EMBL" id="ML220122">
    <property type="protein sequence ID" value="TGZ80873.1"/>
    <property type="molecule type" value="Genomic_DNA"/>
</dbReference>
<organism evidence="3 4">
    <name type="scientific">Ascodesmis nigricans</name>
    <dbReference type="NCBI Taxonomy" id="341454"/>
    <lineage>
        <taxon>Eukaryota</taxon>
        <taxon>Fungi</taxon>
        <taxon>Dikarya</taxon>
        <taxon>Ascomycota</taxon>
        <taxon>Pezizomycotina</taxon>
        <taxon>Pezizomycetes</taxon>
        <taxon>Pezizales</taxon>
        <taxon>Ascodesmidaceae</taxon>
        <taxon>Ascodesmis</taxon>
    </lineage>
</organism>
<keyword evidence="4" id="KW-1185">Reference proteome</keyword>
<dbReference type="AlphaFoldDB" id="A0A4S2MWD6"/>
<gene>
    <name evidence="3" type="ORF">EX30DRAFT_364233</name>
</gene>